<organism evidence="1">
    <name type="scientific">Oppiella nova</name>
    <dbReference type="NCBI Taxonomy" id="334625"/>
    <lineage>
        <taxon>Eukaryota</taxon>
        <taxon>Metazoa</taxon>
        <taxon>Ecdysozoa</taxon>
        <taxon>Arthropoda</taxon>
        <taxon>Chelicerata</taxon>
        <taxon>Arachnida</taxon>
        <taxon>Acari</taxon>
        <taxon>Acariformes</taxon>
        <taxon>Sarcoptiformes</taxon>
        <taxon>Oribatida</taxon>
        <taxon>Brachypylina</taxon>
        <taxon>Oppioidea</taxon>
        <taxon>Oppiidae</taxon>
        <taxon>Oppiella</taxon>
    </lineage>
</organism>
<dbReference type="Proteomes" id="UP000728032">
    <property type="component" value="Unassembled WGS sequence"/>
</dbReference>
<gene>
    <name evidence="1" type="ORF">ONB1V03_LOCUS11584</name>
</gene>
<evidence type="ECO:0000313" key="2">
    <source>
        <dbReference type="Proteomes" id="UP000728032"/>
    </source>
</evidence>
<evidence type="ECO:0000313" key="1">
    <source>
        <dbReference type="EMBL" id="CAD7654939.1"/>
    </source>
</evidence>
<reference evidence="1" key="1">
    <citation type="submission" date="2020-11" db="EMBL/GenBank/DDBJ databases">
        <authorList>
            <person name="Tran Van P."/>
        </authorList>
    </citation>
    <scope>NUCLEOTIDE SEQUENCE</scope>
</reference>
<dbReference type="SUPFAM" id="SSF53474">
    <property type="entry name" value="alpha/beta-Hydrolases"/>
    <property type="match status" value="1"/>
</dbReference>
<dbReference type="Pfam" id="PF05705">
    <property type="entry name" value="DUF829"/>
    <property type="match status" value="1"/>
</dbReference>
<dbReference type="OrthoDB" id="77878at2759"/>
<protein>
    <submittedName>
        <fullName evidence="1">Uncharacterized protein</fullName>
    </submittedName>
</protein>
<dbReference type="AlphaFoldDB" id="A0A7R9M7E2"/>
<keyword evidence="2" id="KW-1185">Reference proteome</keyword>
<dbReference type="InterPro" id="IPR029058">
    <property type="entry name" value="AB_hydrolase_fold"/>
</dbReference>
<dbReference type="PANTHER" id="PTHR20908:SF1">
    <property type="entry name" value="LD15586P"/>
    <property type="match status" value="1"/>
</dbReference>
<proteinExistence type="predicted"/>
<dbReference type="EMBL" id="OC923584">
    <property type="protein sequence ID" value="CAD7654939.1"/>
    <property type="molecule type" value="Genomic_DNA"/>
</dbReference>
<sequence length="346" mass="38606">MMLTSSVVKKLIVGQNSRLLSLRAVLAANGGQPASDSRLSFTRSIANQPYIATGPKTNVRTGISSPKNMSLRYCSPIPTITLMDNSVDTALDGSLTTTSTISTSATTSRRPLAIILAWMLAQDKHLEKYRQLWFRRGFDVLTVKTSPVELLLPPIGGRVVAANLVRYLSDIQPKYEEIVVHAFSVGGYQYGEVLLKLTSSSRHRDLSSAFKGIIIDSMVHAEDCAPGLSRAVTTNPIVQPLLEAAIKGWVTLTRPVSMDNYRRSSDQIFANPLRLPGLLLYSCDDVVSERTRNERLSDSWRSQGIPVQTKCWQQSTHVLHYRDHQCEYEEQLDQYLRKLRLKSGNI</sequence>
<name>A0A7R9M7E2_9ACAR</name>
<dbReference type="EMBL" id="CAJPVJ010008759">
    <property type="protein sequence ID" value="CAG2172126.1"/>
    <property type="molecule type" value="Genomic_DNA"/>
</dbReference>
<dbReference type="InterPro" id="IPR008547">
    <property type="entry name" value="DUF829_TMEM53"/>
</dbReference>
<dbReference type="PANTHER" id="PTHR20908">
    <property type="entry name" value="LD15586P"/>
    <property type="match status" value="1"/>
</dbReference>
<dbReference type="GO" id="GO:0017171">
    <property type="term" value="F:serine hydrolase activity"/>
    <property type="evidence" value="ECO:0007669"/>
    <property type="project" value="TreeGrafter"/>
</dbReference>
<accession>A0A7R9M7E2</accession>
<dbReference type="Gene3D" id="3.40.50.1820">
    <property type="entry name" value="alpha/beta hydrolase"/>
    <property type="match status" value="1"/>
</dbReference>